<accession>A0A2U1JE13</accession>
<organism evidence="1 2">
    <name type="scientific">Smittium angustum</name>
    <dbReference type="NCBI Taxonomy" id="133377"/>
    <lineage>
        <taxon>Eukaryota</taxon>
        <taxon>Fungi</taxon>
        <taxon>Fungi incertae sedis</taxon>
        <taxon>Zoopagomycota</taxon>
        <taxon>Kickxellomycotina</taxon>
        <taxon>Harpellomycetes</taxon>
        <taxon>Harpellales</taxon>
        <taxon>Legeriomycetaceae</taxon>
        <taxon>Smittium</taxon>
    </lineage>
</organism>
<sequence>MIRFINHIKHKRHSLPLPKLFFVDQTIFPTSKIPKPCISKRIQYRSFSSKIESQLFSQALIDTDSYTKIPGRTIIQVEGADSLELLQGLTTNNMPLIGQGGPGFLQCFLYGNGRVLADAFIYPKNFGSTFPHQIYFIEIHAELGQTLMNLLRLHKLRSDVSIKDVSSEYSVWSIWGPSERALIGKPSNPFTRLPRGSLVYKNCEYSGAQIWINDNRALGMGVRIIIPSKEVRKFRFTLLAISSACLPNGFTRVTPDEYKLRRILKGVPEGPSDFVNKVSFPLELNLDYMNGGINLVSHPAK</sequence>
<gene>
    <name evidence="1" type="ORF">BB558_000463</name>
</gene>
<dbReference type="PANTHER" id="PTHR22602">
    <property type="entry name" value="TRANSFERASE CAF17, MITOCHONDRIAL-RELATED"/>
    <property type="match status" value="1"/>
</dbReference>
<dbReference type="PANTHER" id="PTHR22602:SF0">
    <property type="entry name" value="TRANSFERASE CAF17, MITOCHONDRIAL-RELATED"/>
    <property type="match status" value="1"/>
</dbReference>
<comment type="caution">
    <text evidence="1">The sequence shown here is derived from an EMBL/GenBank/DDBJ whole genome shotgun (WGS) entry which is preliminary data.</text>
</comment>
<dbReference type="SUPFAM" id="SSF103025">
    <property type="entry name" value="Folate-binding domain"/>
    <property type="match status" value="1"/>
</dbReference>
<dbReference type="GO" id="GO:0016226">
    <property type="term" value="P:iron-sulfur cluster assembly"/>
    <property type="evidence" value="ECO:0007669"/>
    <property type="project" value="TreeGrafter"/>
</dbReference>
<dbReference type="InterPro" id="IPR045179">
    <property type="entry name" value="YgfZ/GcvT"/>
</dbReference>
<proteinExistence type="predicted"/>
<dbReference type="GO" id="GO:0005759">
    <property type="term" value="C:mitochondrial matrix"/>
    <property type="evidence" value="ECO:0007669"/>
    <property type="project" value="TreeGrafter"/>
</dbReference>
<evidence type="ECO:0000313" key="1">
    <source>
        <dbReference type="EMBL" id="PWA03350.1"/>
    </source>
</evidence>
<evidence type="ECO:0000313" key="2">
    <source>
        <dbReference type="Proteomes" id="UP000245591"/>
    </source>
</evidence>
<dbReference type="EMBL" id="MBFU01000020">
    <property type="protein sequence ID" value="PWA03350.1"/>
    <property type="molecule type" value="Genomic_DNA"/>
</dbReference>
<dbReference type="InterPro" id="IPR027266">
    <property type="entry name" value="TrmE/GcvT-like"/>
</dbReference>
<keyword evidence="2" id="KW-1185">Reference proteome</keyword>
<dbReference type="Gene3D" id="3.30.1360.120">
    <property type="entry name" value="Probable tRNA modification gtpase trme, domain 1"/>
    <property type="match status" value="1"/>
</dbReference>
<reference evidence="1 2" key="1">
    <citation type="journal article" date="2018" name="MBio">
        <title>Comparative Genomics Reveals the Core Gene Toolbox for the Fungus-Insect Symbiosis.</title>
        <authorList>
            <person name="Wang Y."/>
            <person name="Stata M."/>
            <person name="Wang W."/>
            <person name="Stajich J.E."/>
            <person name="White M.M."/>
            <person name="Moncalvo J.M."/>
        </authorList>
    </citation>
    <scope>NUCLEOTIDE SEQUENCE [LARGE SCALE GENOMIC DNA]</scope>
    <source>
        <strain evidence="1 2">AUS-126-30</strain>
    </source>
</reference>
<protein>
    <submittedName>
        <fullName evidence="1">Uncharacterized protein</fullName>
    </submittedName>
</protein>
<name>A0A2U1JE13_SMIAN</name>
<dbReference type="AlphaFoldDB" id="A0A2U1JE13"/>
<dbReference type="Proteomes" id="UP000245591">
    <property type="component" value="Unassembled WGS sequence"/>
</dbReference>